<sequence>MSVLLEKESGWFIDAKDYLDRIYNVCFDENSTKCELKFRSDFFQIKVPFVMKSHALKISKILQDEQSGKTCEKKTKKHSKGKDVPLSKRTLEDKSIFENVTSLVQNARDLGILKPPEISAQEWFENNSEARAAAKGVSYLAIDNATPSEFHNSSNHSAVMTFGSEMYVLPPQATFHLCDISNIVNLKGQKYDLIVLDPPWKNKSVRRQNRYETLCCESLMDLPIDDLSHPECLIVMWMTNNSKQLNYIKEVLFPKWKVFNPVSWHWVKITQGGNLVHPIDWHHKKPYENLMLGRVSKSERKTSSVKGIDQNKIILSIPSSIHSHKPPLIEILKPYIPENANCLEIFARYLLPNWTSLGNEVLKLQNIKLFEKNI</sequence>
<dbReference type="EMBL" id="CAXIEN010000183">
    <property type="protein sequence ID" value="CAL1284801.1"/>
    <property type="molecule type" value="Genomic_DNA"/>
</dbReference>
<comment type="similarity">
    <text evidence="1">Belongs to the MT-A70-like family.</text>
</comment>
<dbReference type="Pfam" id="PF05063">
    <property type="entry name" value="MT-A70"/>
    <property type="match status" value="1"/>
</dbReference>
<dbReference type="Proteomes" id="UP001497382">
    <property type="component" value="Unassembled WGS sequence"/>
</dbReference>
<dbReference type="GO" id="GO:0008168">
    <property type="term" value="F:methyltransferase activity"/>
    <property type="evidence" value="ECO:0007669"/>
    <property type="project" value="InterPro"/>
</dbReference>
<keyword evidence="3" id="KW-1185">Reference proteome</keyword>
<dbReference type="InterPro" id="IPR002052">
    <property type="entry name" value="DNA_methylase_N6_adenine_CS"/>
</dbReference>
<reference evidence="2 3" key="1">
    <citation type="submission" date="2024-04" db="EMBL/GenBank/DDBJ databases">
        <authorList>
            <person name="Rising A."/>
            <person name="Reimegard J."/>
            <person name="Sonavane S."/>
            <person name="Akerstrom W."/>
            <person name="Nylinder S."/>
            <person name="Hedman E."/>
            <person name="Kallberg Y."/>
        </authorList>
    </citation>
    <scope>NUCLEOTIDE SEQUENCE [LARGE SCALE GENOMIC DNA]</scope>
</reference>
<dbReference type="PROSITE" id="PS00092">
    <property type="entry name" value="N6_MTASE"/>
    <property type="match status" value="1"/>
</dbReference>
<dbReference type="InterPro" id="IPR007757">
    <property type="entry name" value="MT-A70-like"/>
</dbReference>
<dbReference type="PANTHER" id="PTHR12829:SF4">
    <property type="entry name" value="N(6)-ADENINE-SPECIFIC METHYLTRANSFERASE METTL4"/>
    <property type="match status" value="1"/>
</dbReference>
<dbReference type="PROSITE" id="PS51143">
    <property type="entry name" value="MT_A70"/>
    <property type="match status" value="1"/>
</dbReference>
<name>A0AAV2ALH2_9ARAC</name>
<dbReference type="GO" id="GO:0032259">
    <property type="term" value="P:methylation"/>
    <property type="evidence" value="ECO:0007669"/>
    <property type="project" value="InterPro"/>
</dbReference>
<evidence type="ECO:0000256" key="1">
    <source>
        <dbReference type="PROSITE-ProRule" id="PRU00489"/>
    </source>
</evidence>
<organism evidence="2 3">
    <name type="scientific">Larinioides sclopetarius</name>
    <dbReference type="NCBI Taxonomy" id="280406"/>
    <lineage>
        <taxon>Eukaryota</taxon>
        <taxon>Metazoa</taxon>
        <taxon>Ecdysozoa</taxon>
        <taxon>Arthropoda</taxon>
        <taxon>Chelicerata</taxon>
        <taxon>Arachnida</taxon>
        <taxon>Araneae</taxon>
        <taxon>Araneomorphae</taxon>
        <taxon>Entelegynae</taxon>
        <taxon>Araneoidea</taxon>
        <taxon>Araneidae</taxon>
        <taxon>Larinioides</taxon>
    </lineage>
</organism>
<accession>A0AAV2ALH2</accession>
<dbReference type="PANTHER" id="PTHR12829">
    <property type="entry name" value="N6-ADENOSINE-METHYLTRANSFERASE"/>
    <property type="match status" value="1"/>
</dbReference>
<protein>
    <recommendedName>
        <fullName evidence="4">Methyltransferase-like protein 4</fullName>
    </recommendedName>
</protein>
<comment type="caution">
    <text evidence="2">The sequence shown here is derived from an EMBL/GenBank/DDBJ whole genome shotgun (WGS) entry which is preliminary data.</text>
</comment>
<gene>
    <name evidence="2" type="ORF">LARSCL_LOCUS13342</name>
</gene>
<evidence type="ECO:0008006" key="4">
    <source>
        <dbReference type="Google" id="ProtNLM"/>
    </source>
</evidence>
<proteinExistence type="inferred from homology"/>
<evidence type="ECO:0000313" key="3">
    <source>
        <dbReference type="Proteomes" id="UP001497382"/>
    </source>
</evidence>
<dbReference type="GO" id="GO:0003676">
    <property type="term" value="F:nucleic acid binding"/>
    <property type="evidence" value="ECO:0007669"/>
    <property type="project" value="InterPro"/>
</dbReference>
<evidence type="ECO:0000313" key="2">
    <source>
        <dbReference type="EMBL" id="CAL1284801.1"/>
    </source>
</evidence>
<dbReference type="AlphaFoldDB" id="A0AAV2ALH2"/>
<dbReference type="GO" id="GO:0005634">
    <property type="term" value="C:nucleus"/>
    <property type="evidence" value="ECO:0007669"/>
    <property type="project" value="TreeGrafter"/>
</dbReference>